<reference evidence="2" key="1">
    <citation type="journal article" date="2023" name="Mol. Phylogenet. Evol.">
        <title>Genome-scale phylogeny and comparative genomics of the fungal order Sordariales.</title>
        <authorList>
            <person name="Hensen N."/>
            <person name="Bonometti L."/>
            <person name="Westerberg I."/>
            <person name="Brannstrom I.O."/>
            <person name="Guillou S."/>
            <person name="Cros-Aarteil S."/>
            <person name="Calhoun S."/>
            <person name="Haridas S."/>
            <person name="Kuo A."/>
            <person name="Mondo S."/>
            <person name="Pangilinan J."/>
            <person name="Riley R."/>
            <person name="LaButti K."/>
            <person name="Andreopoulos B."/>
            <person name="Lipzen A."/>
            <person name="Chen C."/>
            <person name="Yan M."/>
            <person name="Daum C."/>
            <person name="Ng V."/>
            <person name="Clum A."/>
            <person name="Steindorff A."/>
            <person name="Ohm R.A."/>
            <person name="Martin F."/>
            <person name="Silar P."/>
            <person name="Natvig D.O."/>
            <person name="Lalanne C."/>
            <person name="Gautier V."/>
            <person name="Ament-Velasquez S.L."/>
            <person name="Kruys A."/>
            <person name="Hutchinson M.I."/>
            <person name="Powell A.J."/>
            <person name="Barry K."/>
            <person name="Miller A.N."/>
            <person name="Grigoriev I.V."/>
            <person name="Debuchy R."/>
            <person name="Gladieux P."/>
            <person name="Hiltunen Thoren M."/>
            <person name="Johannesson H."/>
        </authorList>
    </citation>
    <scope>NUCLEOTIDE SEQUENCE</scope>
    <source>
        <strain evidence="2">CBS 123565</strain>
    </source>
</reference>
<dbReference type="Gene3D" id="2.60.40.1180">
    <property type="entry name" value="Golgi alpha-mannosidase II"/>
    <property type="match status" value="1"/>
</dbReference>
<dbReference type="GO" id="GO:0016787">
    <property type="term" value="F:hydrolase activity"/>
    <property type="evidence" value="ECO:0007669"/>
    <property type="project" value="UniProtKB-KW"/>
</dbReference>
<name>A0AAN6UFQ1_9PEZI</name>
<accession>A0AAN6UFQ1</accession>
<comment type="caution">
    <text evidence="2">The sequence shown here is derived from an EMBL/GenBank/DDBJ whole genome shotgun (WGS) entry which is preliminary data.</text>
</comment>
<evidence type="ECO:0000313" key="2">
    <source>
        <dbReference type="EMBL" id="KAK4132133.1"/>
    </source>
</evidence>
<comment type="similarity">
    <text evidence="1">Belongs to the glycosyl hydrolase 13 family.</text>
</comment>
<organism evidence="2 3">
    <name type="scientific">Trichocladium antarcticum</name>
    <dbReference type="NCBI Taxonomy" id="1450529"/>
    <lineage>
        <taxon>Eukaryota</taxon>
        <taxon>Fungi</taxon>
        <taxon>Dikarya</taxon>
        <taxon>Ascomycota</taxon>
        <taxon>Pezizomycotina</taxon>
        <taxon>Sordariomycetes</taxon>
        <taxon>Sordariomycetidae</taxon>
        <taxon>Sordariales</taxon>
        <taxon>Chaetomiaceae</taxon>
        <taxon>Trichocladium</taxon>
    </lineage>
</organism>
<dbReference type="SUPFAM" id="SSF51011">
    <property type="entry name" value="Glycosyl hydrolase domain"/>
    <property type="match status" value="1"/>
</dbReference>
<keyword evidence="3" id="KW-1185">Reference proteome</keyword>
<dbReference type="InterPro" id="IPR013780">
    <property type="entry name" value="Glyco_hydro_b"/>
</dbReference>
<dbReference type="Gene3D" id="3.20.20.80">
    <property type="entry name" value="Glycosidases"/>
    <property type="match status" value="1"/>
</dbReference>
<dbReference type="AlphaFoldDB" id="A0AAN6UFQ1"/>
<dbReference type="PANTHER" id="PTHR43447">
    <property type="entry name" value="ALPHA-AMYLASE"/>
    <property type="match status" value="1"/>
</dbReference>
<sequence length="307" mass="34620">MFADIDHSHPEVRQELFRWVEWLPQQMKLGGMRLDAIKHLSYRFLRDFVGHIDAHVDPDWFLVGEYWREDSEFLAKFIEFMHHRISLFDVQLVSNFSRVSMDEAGDLRRVLDDALCLWKPKNAVTFVVNHDTQAGQSLEIAPFFIPLAYALILLRANSGLPCVFYADLFGSTGQHPQPSPASFVPPTSGGAILPKMMLARKLWAYGTQHDYFDRPQCVGFTRLGHAAKAGGDGLAVVMTNAWRYARKAMFVGKHHAGEAWTDLLRWCPGTVVIDDGGWGVFPVGRRSVAVWVNAAASGREMVDAFVL</sequence>
<proteinExistence type="inferred from homology"/>
<dbReference type="Proteomes" id="UP001304895">
    <property type="component" value="Unassembled WGS sequence"/>
</dbReference>
<gene>
    <name evidence="2" type="ORF">BT67DRAFT_444028</name>
</gene>
<dbReference type="GO" id="GO:0005975">
    <property type="term" value="P:carbohydrate metabolic process"/>
    <property type="evidence" value="ECO:0007669"/>
    <property type="project" value="InterPro"/>
</dbReference>
<reference evidence="2" key="2">
    <citation type="submission" date="2023-05" db="EMBL/GenBank/DDBJ databases">
        <authorList>
            <consortium name="Lawrence Berkeley National Laboratory"/>
            <person name="Steindorff A."/>
            <person name="Hensen N."/>
            <person name="Bonometti L."/>
            <person name="Westerberg I."/>
            <person name="Brannstrom I.O."/>
            <person name="Guillou S."/>
            <person name="Cros-Aarteil S."/>
            <person name="Calhoun S."/>
            <person name="Haridas S."/>
            <person name="Kuo A."/>
            <person name="Mondo S."/>
            <person name="Pangilinan J."/>
            <person name="Riley R."/>
            <person name="Labutti K."/>
            <person name="Andreopoulos B."/>
            <person name="Lipzen A."/>
            <person name="Chen C."/>
            <person name="Yanf M."/>
            <person name="Daum C."/>
            <person name="Ng V."/>
            <person name="Clum A."/>
            <person name="Ohm R."/>
            <person name="Martin F."/>
            <person name="Silar P."/>
            <person name="Natvig D."/>
            <person name="Lalanne C."/>
            <person name="Gautier V."/>
            <person name="Ament-Velasquez S.L."/>
            <person name="Kruys A."/>
            <person name="Hutchinson M.I."/>
            <person name="Powell A.J."/>
            <person name="Barry K."/>
            <person name="Miller A.N."/>
            <person name="Grigoriev I.V."/>
            <person name="Debuchy R."/>
            <person name="Gladieux P."/>
            <person name="Thoren M.H."/>
            <person name="Johannesson H."/>
        </authorList>
    </citation>
    <scope>NUCLEOTIDE SEQUENCE</scope>
    <source>
        <strain evidence="2">CBS 123565</strain>
    </source>
</reference>
<protein>
    <submittedName>
        <fullName evidence="2">Glycoside hydrolase family 13 protein</fullName>
    </submittedName>
</protein>
<evidence type="ECO:0000256" key="1">
    <source>
        <dbReference type="ARBA" id="ARBA00008061"/>
    </source>
</evidence>
<dbReference type="EMBL" id="MU853419">
    <property type="protein sequence ID" value="KAK4132133.1"/>
    <property type="molecule type" value="Genomic_DNA"/>
</dbReference>
<evidence type="ECO:0000313" key="3">
    <source>
        <dbReference type="Proteomes" id="UP001304895"/>
    </source>
</evidence>
<keyword evidence="2" id="KW-0378">Hydrolase</keyword>
<dbReference type="SUPFAM" id="SSF51445">
    <property type="entry name" value="(Trans)glycosidases"/>
    <property type="match status" value="1"/>
</dbReference>
<dbReference type="InterPro" id="IPR017853">
    <property type="entry name" value="GH"/>
</dbReference>